<accession>A0A8H7Y9W3</accession>
<evidence type="ECO:0000256" key="1">
    <source>
        <dbReference type="ARBA" id="ARBA00023002"/>
    </source>
</evidence>
<organism evidence="4">
    <name type="scientific">Psilocybe cubensis</name>
    <name type="common">Psychedelic mushroom</name>
    <name type="synonym">Stropharia cubensis</name>
    <dbReference type="NCBI Taxonomy" id="181762"/>
    <lineage>
        <taxon>Eukaryota</taxon>
        <taxon>Fungi</taxon>
        <taxon>Dikarya</taxon>
        <taxon>Basidiomycota</taxon>
        <taxon>Agaricomycotina</taxon>
        <taxon>Agaricomycetes</taxon>
        <taxon>Agaricomycetidae</taxon>
        <taxon>Agaricales</taxon>
        <taxon>Agaricineae</taxon>
        <taxon>Strophariaceae</taxon>
        <taxon>Psilocybe</taxon>
    </lineage>
</organism>
<dbReference type="GO" id="GO:0016616">
    <property type="term" value="F:oxidoreductase activity, acting on the CH-OH group of donors, NAD or NADP as acceptor"/>
    <property type="evidence" value="ECO:0007669"/>
    <property type="project" value="TreeGrafter"/>
</dbReference>
<dbReference type="SUPFAM" id="SSF51735">
    <property type="entry name" value="NAD(P)-binding Rossmann-fold domains"/>
    <property type="match status" value="1"/>
</dbReference>
<gene>
    <name evidence="4" type="ORF">JR316_000191</name>
</gene>
<dbReference type="PANTHER" id="PTHR10366:SF564">
    <property type="entry name" value="STEROL-4-ALPHA-CARBOXYLATE 3-DEHYDROGENASE, DECARBOXYLATING"/>
    <property type="match status" value="1"/>
</dbReference>
<reference evidence="4" key="1">
    <citation type="submission" date="2021-02" db="EMBL/GenBank/DDBJ databases">
        <title>Psilocybe cubensis genome.</title>
        <authorList>
            <person name="Mckernan K.J."/>
            <person name="Crawford S."/>
            <person name="Trippe A."/>
            <person name="Kane L.T."/>
            <person name="Mclaughlin S."/>
        </authorList>
    </citation>
    <scope>NUCLEOTIDE SEQUENCE [LARGE SCALE GENOMIC DNA]</scope>
    <source>
        <strain evidence="4">MGC-MH-2018</strain>
    </source>
</reference>
<evidence type="ECO:0000313" key="4">
    <source>
        <dbReference type="EMBL" id="KAG5173534.1"/>
    </source>
</evidence>
<dbReference type="Pfam" id="PF01370">
    <property type="entry name" value="Epimerase"/>
    <property type="match status" value="1"/>
</dbReference>
<dbReference type="InterPro" id="IPR001509">
    <property type="entry name" value="Epimerase_deHydtase"/>
</dbReference>
<sequence length="348" mass="38486">MPTIDKGDKILVTGANGYIAAWVTRLLLERGYAVRGTVRSEDKGEFMKNYFNGVGIGEKFETVIVDDISRDGVFDEAVKGVHAIAHTASPFHFRSKEPKEIIEPAVKGTIGILEATIKHGHDVKRIVITSSTAAIMGNQAEIFTEADWNNVSVKEVDGKGSEASPIHMYCASKALAEKAAWNFYEKHAGAIKWDITTLNPPYVFGPAIHDVRAVESLNTSLALWYDYVVKGSIKSKEALADSNSWVDVRDIALAHAIALENKEAGGERIIINEGGYIWQEWLSIANSITPSPLPSRAFLLGFPEILEGNPVSKFRFQKSKEEQILGIKFYTKAETTKDILDDFARRGW</sequence>
<comment type="similarity">
    <text evidence="2">Belongs to the NAD(P)-dependent epimerase/dehydratase family. Dihydroflavonol-4-reductase subfamily.</text>
</comment>
<dbReference type="InterPro" id="IPR036291">
    <property type="entry name" value="NAD(P)-bd_dom_sf"/>
</dbReference>
<keyword evidence="1" id="KW-0560">Oxidoreductase</keyword>
<name>A0A8H7Y9W3_PSICU</name>
<comment type="caution">
    <text evidence="4">The sequence shown here is derived from an EMBL/GenBank/DDBJ whole genome shotgun (WGS) entry which is preliminary data.</text>
</comment>
<dbReference type="Gene3D" id="3.40.50.720">
    <property type="entry name" value="NAD(P)-binding Rossmann-like Domain"/>
    <property type="match status" value="1"/>
</dbReference>
<protein>
    <recommendedName>
        <fullName evidence="3">NAD-dependent epimerase/dehydratase domain-containing protein</fullName>
    </recommendedName>
</protein>
<dbReference type="InterPro" id="IPR050425">
    <property type="entry name" value="NAD(P)_dehydrat-like"/>
</dbReference>
<evidence type="ECO:0000256" key="2">
    <source>
        <dbReference type="ARBA" id="ARBA00023445"/>
    </source>
</evidence>
<feature type="domain" description="NAD-dependent epimerase/dehydratase" evidence="3">
    <location>
        <begin position="10"/>
        <end position="272"/>
    </location>
</feature>
<evidence type="ECO:0000259" key="3">
    <source>
        <dbReference type="Pfam" id="PF01370"/>
    </source>
</evidence>
<proteinExistence type="inferred from homology"/>
<dbReference type="PANTHER" id="PTHR10366">
    <property type="entry name" value="NAD DEPENDENT EPIMERASE/DEHYDRATASE"/>
    <property type="match status" value="1"/>
</dbReference>
<dbReference type="AlphaFoldDB" id="A0A8H7Y9W3"/>
<dbReference type="EMBL" id="JAFIQS010000001">
    <property type="protein sequence ID" value="KAG5173534.1"/>
    <property type="molecule type" value="Genomic_DNA"/>
</dbReference>